<dbReference type="AlphaFoldDB" id="A0A8S3R1W3"/>
<keyword evidence="3" id="KW-1185">Reference proteome</keyword>
<dbReference type="GO" id="GO:0061863">
    <property type="term" value="F:microtubule plus end polymerase"/>
    <property type="evidence" value="ECO:0007669"/>
    <property type="project" value="InterPro"/>
</dbReference>
<gene>
    <name evidence="2" type="ORF">MEDL_17234</name>
</gene>
<comment type="caution">
    <text evidence="2">The sequence shown here is derived from an EMBL/GenBank/DDBJ whole genome shotgun (WGS) entry which is preliminary data.</text>
</comment>
<dbReference type="EMBL" id="CAJPWZ010000894">
    <property type="protein sequence ID" value="CAG2202667.1"/>
    <property type="molecule type" value="Genomic_DNA"/>
</dbReference>
<dbReference type="PANTHER" id="PTHR12609">
    <property type="entry name" value="MICROTUBULE ASSOCIATED PROTEIN XMAP215"/>
    <property type="match status" value="1"/>
</dbReference>
<dbReference type="GO" id="GO:0007051">
    <property type="term" value="P:spindle organization"/>
    <property type="evidence" value="ECO:0007669"/>
    <property type="project" value="InterPro"/>
</dbReference>
<reference evidence="2" key="1">
    <citation type="submission" date="2021-03" db="EMBL/GenBank/DDBJ databases">
        <authorList>
            <person name="Bekaert M."/>
        </authorList>
    </citation>
    <scope>NUCLEOTIDE SEQUENCE</scope>
</reference>
<dbReference type="GO" id="GO:0046785">
    <property type="term" value="P:microtubule polymerization"/>
    <property type="evidence" value="ECO:0007669"/>
    <property type="project" value="InterPro"/>
</dbReference>
<protein>
    <submittedName>
        <fullName evidence="2">CKAP5</fullName>
    </submittedName>
</protein>
<dbReference type="GO" id="GO:0030951">
    <property type="term" value="P:establishment or maintenance of microtubule cytoskeleton polarity"/>
    <property type="evidence" value="ECO:0007669"/>
    <property type="project" value="InterPro"/>
</dbReference>
<dbReference type="InterPro" id="IPR045110">
    <property type="entry name" value="XMAP215"/>
</dbReference>
<name>A0A8S3R1W3_MYTED</name>
<organism evidence="2 3">
    <name type="scientific">Mytilus edulis</name>
    <name type="common">Blue mussel</name>
    <dbReference type="NCBI Taxonomy" id="6550"/>
    <lineage>
        <taxon>Eukaryota</taxon>
        <taxon>Metazoa</taxon>
        <taxon>Spiralia</taxon>
        <taxon>Lophotrochozoa</taxon>
        <taxon>Mollusca</taxon>
        <taxon>Bivalvia</taxon>
        <taxon>Autobranchia</taxon>
        <taxon>Pteriomorphia</taxon>
        <taxon>Mytilida</taxon>
        <taxon>Mytiloidea</taxon>
        <taxon>Mytilidae</taxon>
        <taxon>Mytilinae</taxon>
        <taxon>Mytilus</taxon>
    </lineage>
</organism>
<dbReference type="OrthoDB" id="205662at2759"/>
<evidence type="ECO:0000313" key="2">
    <source>
        <dbReference type="EMBL" id="CAG2202667.1"/>
    </source>
</evidence>
<dbReference type="Proteomes" id="UP000683360">
    <property type="component" value="Unassembled WGS sequence"/>
</dbReference>
<accession>A0A8S3R1W3</accession>
<feature type="region of interest" description="Disordered" evidence="1">
    <location>
        <begin position="313"/>
        <end position="351"/>
    </location>
</feature>
<evidence type="ECO:0000256" key="1">
    <source>
        <dbReference type="SAM" id="MobiDB-lite"/>
    </source>
</evidence>
<dbReference type="SUPFAM" id="SSF48371">
    <property type="entry name" value="ARM repeat"/>
    <property type="match status" value="1"/>
</dbReference>
<proteinExistence type="predicted"/>
<sequence>MNCFNLFSLPSAGQDIKLYQYDLDELHQTCLTSTCWYDLDELFQPVSLPSAGNRARPASPMRNMNSQDASSAVAMVISQITTSDITMCIQALTQIDEVLKDEEKAEVLSNHVDQLLLSMSMQIKMVYSTHMSSEFTSKDDVTRLYRCLLGTLLAIFQNSSLAKKASKDVLKDLVNSLITILLDNRLTSLEEGAQVIRTVNVMVVKIVEHADHTSVLSALIRLLQDCVTSETCTVKFIELIMKCVWKMIRMLPDIINDLNLDRILLDTHLFLKEFPSTSWKNRPSDLPLRTVKTVLHSLVKLEMCKGKLETDITPVITKPPSPEPDIQVEIQAAEKEPEMPRSTSTTDVSELKQRLERIKKLAKS</sequence>
<dbReference type="GO" id="GO:0051010">
    <property type="term" value="F:microtubule plus-end binding"/>
    <property type="evidence" value="ECO:0007669"/>
    <property type="project" value="InterPro"/>
</dbReference>
<evidence type="ECO:0000313" key="3">
    <source>
        <dbReference type="Proteomes" id="UP000683360"/>
    </source>
</evidence>
<dbReference type="InterPro" id="IPR016024">
    <property type="entry name" value="ARM-type_fold"/>
</dbReference>